<gene>
    <name evidence="4" type="ORF">MSPICULIGERA_LOCUS24299</name>
</gene>
<keyword evidence="2" id="KW-1133">Transmembrane helix</keyword>
<feature type="region of interest" description="Disordered" evidence="1">
    <location>
        <begin position="360"/>
        <end position="396"/>
    </location>
</feature>
<evidence type="ECO:0000256" key="3">
    <source>
        <dbReference type="SAM" id="SignalP"/>
    </source>
</evidence>
<proteinExistence type="predicted"/>
<accession>A0AA36DFI9</accession>
<reference evidence="4" key="1">
    <citation type="submission" date="2023-06" db="EMBL/GenBank/DDBJ databases">
        <authorList>
            <person name="Delattre M."/>
        </authorList>
    </citation>
    <scope>NUCLEOTIDE SEQUENCE</scope>
    <source>
        <strain evidence="4">AF72</strain>
    </source>
</reference>
<feature type="region of interest" description="Disordered" evidence="1">
    <location>
        <begin position="285"/>
        <end position="330"/>
    </location>
</feature>
<feature type="non-terminal residue" evidence="4">
    <location>
        <position position="1"/>
    </location>
</feature>
<feature type="compositionally biased region" description="Polar residues" evidence="1">
    <location>
        <begin position="300"/>
        <end position="320"/>
    </location>
</feature>
<keyword evidence="2" id="KW-0812">Transmembrane</keyword>
<evidence type="ECO:0000256" key="2">
    <source>
        <dbReference type="SAM" id="Phobius"/>
    </source>
</evidence>
<evidence type="ECO:0000313" key="4">
    <source>
        <dbReference type="EMBL" id="CAJ0586292.1"/>
    </source>
</evidence>
<keyword evidence="5" id="KW-1185">Reference proteome</keyword>
<dbReference type="EMBL" id="CATQJA010002708">
    <property type="protein sequence ID" value="CAJ0586292.1"/>
    <property type="molecule type" value="Genomic_DNA"/>
</dbReference>
<feature type="compositionally biased region" description="Acidic residues" evidence="1">
    <location>
        <begin position="371"/>
        <end position="385"/>
    </location>
</feature>
<feature type="compositionally biased region" description="Low complexity" evidence="1">
    <location>
        <begin position="360"/>
        <end position="370"/>
    </location>
</feature>
<keyword evidence="2" id="KW-0472">Membrane</keyword>
<organism evidence="4 5">
    <name type="scientific">Mesorhabditis spiculigera</name>
    <dbReference type="NCBI Taxonomy" id="96644"/>
    <lineage>
        <taxon>Eukaryota</taxon>
        <taxon>Metazoa</taxon>
        <taxon>Ecdysozoa</taxon>
        <taxon>Nematoda</taxon>
        <taxon>Chromadorea</taxon>
        <taxon>Rhabditida</taxon>
        <taxon>Rhabditina</taxon>
        <taxon>Rhabditomorpha</taxon>
        <taxon>Rhabditoidea</taxon>
        <taxon>Rhabditidae</taxon>
        <taxon>Mesorhabditinae</taxon>
        <taxon>Mesorhabditis</taxon>
    </lineage>
</organism>
<feature type="signal peptide" evidence="3">
    <location>
        <begin position="1"/>
        <end position="21"/>
    </location>
</feature>
<dbReference type="AlphaFoldDB" id="A0AA36DFI9"/>
<protein>
    <submittedName>
        <fullName evidence="4">Uncharacterized protein</fullName>
    </submittedName>
</protein>
<comment type="caution">
    <text evidence="4">The sequence shown here is derived from an EMBL/GenBank/DDBJ whole genome shotgun (WGS) entry which is preliminary data.</text>
</comment>
<dbReference type="Proteomes" id="UP001177023">
    <property type="component" value="Unassembled WGS sequence"/>
</dbReference>
<name>A0AA36DFI9_9BILA</name>
<evidence type="ECO:0000256" key="1">
    <source>
        <dbReference type="SAM" id="MobiDB-lite"/>
    </source>
</evidence>
<evidence type="ECO:0000313" key="5">
    <source>
        <dbReference type="Proteomes" id="UP001177023"/>
    </source>
</evidence>
<feature type="transmembrane region" description="Helical" evidence="2">
    <location>
        <begin position="335"/>
        <end position="356"/>
    </location>
</feature>
<feature type="chain" id="PRO_5041235086" evidence="3">
    <location>
        <begin position="22"/>
        <end position="396"/>
    </location>
</feature>
<sequence>MKPRLVQTFLLLLSSFHLGSGEKYVRCPVSVRSFTGDNRGCTQLAGVPESFSDDRYFFYERFPGGGKDGDVYEYYGCDMGMTFCGHIQNDDRDWLPGCYPSEVAFHKAETCKCIGAAFGDKDSWPTVTMEASVHVLDLYEKHAKDKKGCGGTVGWPRVAEDLPQIVMCDVTGPVYTSNTGCRMLSARPYEAYAVAFYEILPLASGDKMKVIYMCPKKDQMFCKQWWDNGISNIELGCYEGVWRRWYRGKNKECTCETPGTGHGQYEGKLKNENKVSAAIRESFPELLNPDGPVPAAGEPVSTSETDITASATPPQVSTASAPGEEEDDGSFVPTIIGHAVVIIIEIGILGVGLWLLKSAPADDPDAVTPDNGEEATETPEADEEGRDTTTTPSSNA</sequence>
<keyword evidence="3" id="KW-0732">Signal</keyword>